<protein>
    <submittedName>
        <fullName evidence="9">Molybdopterin-dependent oxidoreductase</fullName>
    </submittedName>
</protein>
<evidence type="ECO:0000313" key="10">
    <source>
        <dbReference type="Proteomes" id="UP000636394"/>
    </source>
</evidence>
<dbReference type="InterPro" id="IPR009010">
    <property type="entry name" value="Asp_de-COase-like_dom_sf"/>
</dbReference>
<evidence type="ECO:0000256" key="3">
    <source>
        <dbReference type="ARBA" id="ARBA00022505"/>
    </source>
</evidence>
<dbReference type="Pfam" id="PF21423">
    <property type="entry name" value="AhtL-like_1st"/>
    <property type="match status" value="1"/>
</dbReference>
<sequence>MGNENTQVESPKAGAITTTLQSIACGGTGGEMTAVDSKDGKIVRIRPMRIDANYTAEELADSLWTLEVDGKTFAPPMKTAPNYFALAYKNRVYSKNRVRYPLKRVDWEPGGDPAKINAANRGRSKFVRISWDEALDIMESEIRRIIDTYGPYSVFTIGEDGHRESKDLHAGGGMHSTFMSKLGGYTRETRTPDSVEGWYWGAKHVWGSGSNKGLGMIAPPQTGYNSWNVIKDITEYSELICFDAGDWELTQNYGSQFWSRLLKFWEELGKEFVIVDPFCNYTAVCHPEMKWIPILPNTDVAFDYGVIYVWLTEGLYDKEYVATHTVHFDKLEDYVLGREDGIPKTPEWAAERCGVPEWTIKAYARNVAKKVTSHAHFSSGSVKTPYSHEPGRTGAYKLALQGLGKPGVQQLHLNASSMAKANIARSTSAPYSSINQCRMFYPNAQSIPRTMVAEALTKGHAKWWGSPAIVYVETSEQFQEFNYPADPKAALAMQQAMAAAMGKEAPTEEPRINKVHMLWSEKPCNMNCWDGGFNYQDAIRTNEVEFFVTNHQWLENDSLFADLVLPVTTCVEDNDSMGSGMIVFQPHSGLTPPACDRVGESYSDFEIACKLADRFGIRDQIDLGMTQDEWIRYGFDQSRLGEEISWETFQEKGYYFPKLAPDWKELSPGMRLFYEDPEANPLDTPTGKIEFWSQALADNFPDDKERTPMARWIIGGPAEEGWTHDESLWGERCKDYPLLVTANPARFRVHVQGDDIKWFREIETVKVKGADGYYYEPVWMNAVDAKARGLANGDIAKLYNERGIVLCGVRISERITPGSVMVNKGSRVDPIAPHIDRGGAINLISPTNQVSKHCKGFAVTGYLLEVEKLEQAEYDEWKEKYPEAFARDYDPAIGINYNSWVIE</sequence>
<dbReference type="InterPro" id="IPR050612">
    <property type="entry name" value="Prok_Mopterin_Oxidored"/>
</dbReference>
<name>A0ABX0IJK5_9ACTN</name>
<accession>A0ABX0IJK5</accession>
<dbReference type="Gene3D" id="3.40.50.740">
    <property type="match status" value="2"/>
</dbReference>
<reference evidence="9 10" key="1">
    <citation type="submission" date="2019-11" db="EMBL/GenBank/DDBJ databases">
        <title>Eggerthellaceae novel genus isolated from the rectal contents of marmort.</title>
        <authorList>
            <person name="Zhang G."/>
        </authorList>
    </citation>
    <scope>NUCLEOTIDE SEQUENCE [LARGE SCALE GENOMIC DNA]</scope>
    <source>
        <strain evidence="10">zg-886</strain>
    </source>
</reference>
<evidence type="ECO:0000259" key="7">
    <source>
        <dbReference type="Pfam" id="PF01568"/>
    </source>
</evidence>
<dbReference type="InterPro" id="IPR006657">
    <property type="entry name" value="MoPterin_dinucl-bd_dom"/>
</dbReference>
<gene>
    <name evidence="9" type="ORF">GMI68_08360</name>
</gene>
<comment type="similarity">
    <text evidence="2">Belongs to the prokaryotic molybdopterin-containing oxidoreductase family.</text>
</comment>
<evidence type="ECO:0000259" key="6">
    <source>
        <dbReference type="Pfam" id="PF00384"/>
    </source>
</evidence>
<evidence type="ECO:0000256" key="5">
    <source>
        <dbReference type="ARBA" id="ARBA00023002"/>
    </source>
</evidence>
<keyword evidence="10" id="KW-1185">Reference proteome</keyword>
<dbReference type="SUPFAM" id="SSF50692">
    <property type="entry name" value="ADC-like"/>
    <property type="match status" value="1"/>
</dbReference>
<dbReference type="Gene3D" id="2.40.40.20">
    <property type="match status" value="1"/>
</dbReference>
<evidence type="ECO:0000256" key="1">
    <source>
        <dbReference type="ARBA" id="ARBA00001942"/>
    </source>
</evidence>
<dbReference type="Proteomes" id="UP000636394">
    <property type="component" value="Unassembled WGS sequence"/>
</dbReference>
<keyword evidence="4" id="KW-0479">Metal-binding</keyword>
<keyword evidence="5" id="KW-0560">Oxidoreductase</keyword>
<keyword evidence="3" id="KW-0500">Molybdenum</keyword>
<comment type="cofactor">
    <cofactor evidence="1">
        <name>Mo-bis(molybdopterin guanine dinucleotide)</name>
        <dbReference type="ChEBI" id="CHEBI:60539"/>
    </cofactor>
</comment>
<evidence type="ECO:0000256" key="4">
    <source>
        <dbReference type="ARBA" id="ARBA00022723"/>
    </source>
</evidence>
<comment type="caution">
    <text evidence="9">The sequence shown here is derived from an EMBL/GenBank/DDBJ whole genome shotgun (WGS) entry which is preliminary data.</text>
</comment>
<dbReference type="Pfam" id="PF01568">
    <property type="entry name" value="Molydop_binding"/>
    <property type="match status" value="1"/>
</dbReference>
<feature type="domain" description="Pyrogallol hydroxytransferase large subunit-like N-terminal" evidence="8">
    <location>
        <begin position="38"/>
        <end position="90"/>
    </location>
</feature>
<feature type="domain" description="Molybdopterin dinucleotide-binding" evidence="7">
    <location>
        <begin position="776"/>
        <end position="856"/>
    </location>
</feature>
<dbReference type="Gene3D" id="2.20.25.340">
    <property type="match status" value="1"/>
</dbReference>
<evidence type="ECO:0000313" key="9">
    <source>
        <dbReference type="EMBL" id="NHM14768.1"/>
    </source>
</evidence>
<evidence type="ECO:0000256" key="2">
    <source>
        <dbReference type="ARBA" id="ARBA00010312"/>
    </source>
</evidence>
<dbReference type="Pfam" id="PF00384">
    <property type="entry name" value="Molybdopterin"/>
    <property type="match status" value="1"/>
</dbReference>
<dbReference type="PANTHER" id="PTHR43742:SF10">
    <property type="entry name" value="TRIMETHYLAMINE-N-OXIDE REDUCTASE 2"/>
    <property type="match status" value="1"/>
</dbReference>
<dbReference type="SUPFAM" id="SSF53706">
    <property type="entry name" value="Formate dehydrogenase/DMSO reductase, domains 1-3"/>
    <property type="match status" value="1"/>
</dbReference>
<dbReference type="Gene3D" id="3.40.228.10">
    <property type="entry name" value="Dimethylsulfoxide Reductase, domain 2"/>
    <property type="match status" value="1"/>
</dbReference>
<dbReference type="EMBL" id="WPCR01000011">
    <property type="protein sequence ID" value="NHM14768.1"/>
    <property type="molecule type" value="Genomic_DNA"/>
</dbReference>
<organism evidence="9 10">
    <name type="scientific">Xiamenia xianingshaonis</name>
    <dbReference type="NCBI Taxonomy" id="2682776"/>
    <lineage>
        <taxon>Bacteria</taxon>
        <taxon>Bacillati</taxon>
        <taxon>Actinomycetota</taxon>
        <taxon>Coriobacteriia</taxon>
        <taxon>Eggerthellales</taxon>
        <taxon>Eggerthellaceae</taxon>
        <taxon>Xiamenia</taxon>
    </lineage>
</organism>
<feature type="domain" description="Molybdopterin oxidoreductase" evidence="6">
    <location>
        <begin position="97"/>
        <end position="614"/>
    </location>
</feature>
<dbReference type="InterPro" id="IPR006656">
    <property type="entry name" value="Mopterin_OxRdtase"/>
</dbReference>
<proteinExistence type="inferred from homology"/>
<dbReference type="InterPro" id="IPR049032">
    <property type="entry name" value="AhtL-like_N"/>
</dbReference>
<dbReference type="RefSeq" id="WP_165059355.1">
    <property type="nucleotide sequence ID" value="NZ_WPCR01000011.1"/>
</dbReference>
<dbReference type="PANTHER" id="PTHR43742">
    <property type="entry name" value="TRIMETHYLAMINE-N-OXIDE REDUCTASE"/>
    <property type="match status" value="1"/>
</dbReference>
<evidence type="ECO:0000259" key="8">
    <source>
        <dbReference type="Pfam" id="PF21423"/>
    </source>
</evidence>